<dbReference type="InterPro" id="IPR036361">
    <property type="entry name" value="SAP_dom_sf"/>
</dbReference>
<comment type="similarity">
    <text evidence="1">Belongs to the DDA1 family.</text>
</comment>
<evidence type="ECO:0000256" key="2">
    <source>
        <dbReference type="SAM" id="MobiDB-lite"/>
    </source>
</evidence>
<dbReference type="Pfam" id="PF02037">
    <property type="entry name" value="SAP"/>
    <property type="match status" value="1"/>
</dbReference>
<feature type="region of interest" description="Disordered" evidence="2">
    <location>
        <begin position="1"/>
        <end position="49"/>
    </location>
</feature>
<dbReference type="InterPro" id="IPR003034">
    <property type="entry name" value="SAP_dom"/>
</dbReference>
<evidence type="ECO:0000313" key="4">
    <source>
        <dbReference type="EMBL" id="KAJ0972650.1"/>
    </source>
</evidence>
<dbReference type="GO" id="GO:0080008">
    <property type="term" value="C:Cul4-RING E3 ubiquitin ligase complex"/>
    <property type="evidence" value="ECO:0007669"/>
    <property type="project" value="TreeGrafter"/>
</dbReference>
<dbReference type="AlphaFoldDB" id="A0A9D5CGV2"/>
<dbReference type="PROSITE" id="PS50800">
    <property type="entry name" value="SAP"/>
    <property type="match status" value="1"/>
</dbReference>
<evidence type="ECO:0000256" key="1">
    <source>
        <dbReference type="ARBA" id="ARBA00008042"/>
    </source>
</evidence>
<dbReference type="PANTHER" id="PTHR31879">
    <property type="entry name" value="DET1- AND DDB1-ASSOCIATED PROTEIN 1"/>
    <property type="match status" value="1"/>
</dbReference>
<dbReference type="Pfam" id="PF10172">
    <property type="entry name" value="DDA1"/>
    <property type="match status" value="1"/>
</dbReference>
<dbReference type="GO" id="GO:0032436">
    <property type="term" value="P:positive regulation of proteasomal ubiquitin-dependent protein catabolic process"/>
    <property type="evidence" value="ECO:0007669"/>
    <property type="project" value="TreeGrafter"/>
</dbReference>
<dbReference type="PANTHER" id="PTHR31879:SF2">
    <property type="entry name" value="DET1- AND DDB1-ASSOCIATED PROTEIN 1"/>
    <property type="match status" value="1"/>
</dbReference>
<protein>
    <recommendedName>
        <fullName evidence="3">SAP domain-containing protein</fullName>
    </recommendedName>
</protein>
<name>A0A9D5CGV2_9LILI</name>
<dbReference type="Gene3D" id="1.10.720.30">
    <property type="entry name" value="SAP domain"/>
    <property type="match status" value="1"/>
</dbReference>
<reference evidence="4" key="1">
    <citation type="submission" date="2021-03" db="EMBL/GenBank/DDBJ databases">
        <authorList>
            <person name="Li Z."/>
            <person name="Yang C."/>
        </authorList>
    </citation>
    <scope>NUCLEOTIDE SEQUENCE</scope>
    <source>
        <strain evidence="4">Dzin_1.0</strain>
        <tissue evidence="4">Leaf</tissue>
    </source>
</reference>
<feature type="compositionally biased region" description="Basic and acidic residues" evidence="2">
    <location>
        <begin position="90"/>
        <end position="105"/>
    </location>
</feature>
<feature type="compositionally biased region" description="Polar residues" evidence="2">
    <location>
        <begin position="127"/>
        <end position="142"/>
    </location>
</feature>
<organism evidence="4 5">
    <name type="scientific">Dioscorea zingiberensis</name>
    <dbReference type="NCBI Taxonomy" id="325984"/>
    <lineage>
        <taxon>Eukaryota</taxon>
        <taxon>Viridiplantae</taxon>
        <taxon>Streptophyta</taxon>
        <taxon>Embryophyta</taxon>
        <taxon>Tracheophyta</taxon>
        <taxon>Spermatophyta</taxon>
        <taxon>Magnoliopsida</taxon>
        <taxon>Liliopsida</taxon>
        <taxon>Dioscoreales</taxon>
        <taxon>Dioscoreaceae</taxon>
        <taxon>Dioscorea</taxon>
    </lineage>
</organism>
<evidence type="ECO:0000313" key="5">
    <source>
        <dbReference type="Proteomes" id="UP001085076"/>
    </source>
</evidence>
<gene>
    <name evidence="4" type="ORF">J5N97_020609</name>
</gene>
<dbReference type="SUPFAM" id="SSF68906">
    <property type="entry name" value="SAP domain"/>
    <property type="match status" value="1"/>
</dbReference>
<dbReference type="InterPro" id="IPR033575">
    <property type="entry name" value="DDA1-like"/>
</dbReference>
<dbReference type="Proteomes" id="UP001085076">
    <property type="component" value="Miscellaneous, Linkage group lg05"/>
</dbReference>
<dbReference type="SMART" id="SM00513">
    <property type="entry name" value="SAP"/>
    <property type="match status" value="1"/>
</dbReference>
<proteinExistence type="inferred from homology"/>
<accession>A0A9D5CGV2</accession>
<dbReference type="EMBL" id="JAGGNH010000005">
    <property type="protein sequence ID" value="KAJ0972650.1"/>
    <property type="molecule type" value="Genomic_DNA"/>
</dbReference>
<feature type="compositionally biased region" description="Basic and acidic residues" evidence="2">
    <location>
        <begin position="157"/>
        <end position="174"/>
    </location>
</feature>
<sequence length="181" mass="19347">MESENSAAEVPEGSLSPSPSPPQPSTSQEGASKHLAGLPSRGLFSSTIPSSNLGGIRVYICDHDTSPPEEQVIKTNCTNILIRALQINKQKNEEKEANAKTAQEKKGKRSAPRTLEGKSPAKRANTGGASSTSRHGSSTTPSEKALQMMTVEQLRALLRERGQSTKGKKDELIARLKNKGT</sequence>
<dbReference type="InterPro" id="IPR018276">
    <property type="entry name" value="DDA1_dom"/>
</dbReference>
<feature type="domain" description="SAP" evidence="3">
    <location>
        <begin position="146"/>
        <end position="180"/>
    </location>
</feature>
<feature type="region of interest" description="Disordered" evidence="2">
    <location>
        <begin position="87"/>
        <end position="181"/>
    </location>
</feature>
<keyword evidence="5" id="KW-1185">Reference proteome</keyword>
<dbReference type="OrthoDB" id="445357at2759"/>
<reference evidence="4" key="2">
    <citation type="journal article" date="2022" name="Hortic Res">
        <title>The genome of Dioscorea zingiberensis sheds light on the biosynthesis, origin and evolution of the medicinally important diosgenin saponins.</title>
        <authorList>
            <person name="Li Y."/>
            <person name="Tan C."/>
            <person name="Li Z."/>
            <person name="Guo J."/>
            <person name="Li S."/>
            <person name="Chen X."/>
            <person name="Wang C."/>
            <person name="Dai X."/>
            <person name="Yang H."/>
            <person name="Song W."/>
            <person name="Hou L."/>
            <person name="Xu J."/>
            <person name="Tong Z."/>
            <person name="Xu A."/>
            <person name="Yuan X."/>
            <person name="Wang W."/>
            <person name="Yang Q."/>
            <person name="Chen L."/>
            <person name="Sun Z."/>
            <person name="Wang K."/>
            <person name="Pan B."/>
            <person name="Chen J."/>
            <person name="Bao Y."/>
            <person name="Liu F."/>
            <person name="Qi X."/>
            <person name="Gang D.R."/>
            <person name="Wen J."/>
            <person name="Li J."/>
        </authorList>
    </citation>
    <scope>NUCLEOTIDE SEQUENCE</scope>
    <source>
        <strain evidence="4">Dzin_1.0</strain>
    </source>
</reference>
<comment type="caution">
    <text evidence="4">The sequence shown here is derived from an EMBL/GenBank/DDBJ whole genome shotgun (WGS) entry which is preliminary data.</text>
</comment>
<evidence type="ECO:0000259" key="3">
    <source>
        <dbReference type="PROSITE" id="PS50800"/>
    </source>
</evidence>